<dbReference type="HOGENOM" id="CLU_002678_42_25_1"/>
<name>R7TY01_CAPTE</name>
<dbReference type="Proteomes" id="UP000014760">
    <property type="component" value="Unassembled WGS sequence"/>
</dbReference>
<evidence type="ECO:0000256" key="9">
    <source>
        <dbReference type="PROSITE-ProRule" id="PRU00042"/>
    </source>
</evidence>
<feature type="domain" description="C2H2-type" evidence="10">
    <location>
        <begin position="1"/>
        <end position="28"/>
    </location>
</feature>
<evidence type="ECO:0000259" key="10">
    <source>
        <dbReference type="PROSITE" id="PS50157"/>
    </source>
</evidence>
<dbReference type="Pfam" id="PF00096">
    <property type="entry name" value="zf-C2H2"/>
    <property type="match status" value="2"/>
</dbReference>
<dbReference type="PANTHER" id="PTHR24394:SF48">
    <property type="entry name" value="ZINC FINGER PROTEIN 771"/>
    <property type="match status" value="1"/>
</dbReference>
<keyword evidence="8" id="KW-0539">Nucleus</keyword>
<keyword evidence="7" id="KW-0804">Transcription</keyword>
<sequence length="56" mass="6583">YECSVCKKTFSSSFNMKRHMQTHIGERPFECSVCKKTFSFSSHVKRHMQTHTGEKP</sequence>
<evidence type="ECO:0000256" key="4">
    <source>
        <dbReference type="ARBA" id="ARBA00022771"/>
    </source>
</evidence>
<dbReference type="EMBL" id="AMQN01028384">
    <property type="status" value="NOT_ANNOTATED_CDS"/>
    <property type="molecule type" value="Genomic_DNA"/>
</dbReference>
<dbReference type="PANTHER" id="PTHR24394">
    <property type="entry name" value="ZINC FINGER PROTEIN"/>
    <property type="match status" value="1"/>
</dbReference>
<keyword evidence="4 9" id="KW-0863">Zinc-finger</keyword>
<accession>R7TY01</accession>
<evidence type="ECO:0000256" key="3">
    <source>
        <dbReference type="ARBA" id="ARBA00022737"/>
    </source>
</evidence>
<feature type="domain" description="C2H2-type" evidence="10">
    <location>
        <begin position="29"/>
        <end position="56"/>
    </location>
</feature>
<dbReference type="OrthoDB" id="3437960at2759"/>
<dbReference type="Gene3D" id="3.30.160.60">
    <property type="entry name" value="Classic Zinc Finger"/>
    <property type="match status" value="2"/>
</dbReference>
<evidence type="ECO:0000256" key="5">
    <source>
        <dbReference type="ARBA" id="ARBA00022833"/>
    </source>
</evidence>
<protein>
    <recommendedName>
        <fullName evidence="10">C2H2-type domain-containing protein</fullName>
    </recommendedName>
</protein>
<evidence type="ECO:0000256" key="7">
    <source>
        <dbReference type="ARBA" id="ARBA00023163"/>
    </source>
</evidence>
<dbReference type="FunFam" id="3.30.160.60:FF:001498">
    <property type="entry name" value="Zinc finger protein 404"/>
    <property type="match status" value="1"/>
</dbReference>
<keyword evidence="2" id="KW-0479">Metal-binding</keyword>
<dbReference type="FunFam" id="3.30.160.60:FF:001217">
    <property type="entry name" value="zinc finger protein 319"/>
    <property type="match status" value="1"/>
</dbReference>
<gene>
    <name evidence="11" type="ORF">CAPTEDRAFT_142817</name>
</gene>
<dbReference type="GO" id="GO:0003677">
    <property type="term" value="F:DNA binding"/>
    <property type="evidence" value="ECO:0007669"/>
    <property type="project" value="UniProtKB-KW"/>
</dbReference>
<dbReference type="EnsemblMetazoa" id="CapteT142817">
    <property type="protein sequence ID" value="CapteP142817"/>
    <property type="gene ID" value="CapteG142817"/>
</dbReference>
<organism evidence="11">
    <name type="scientific">Capitella teleta</name>
    <name type="common">Polychaete worm</name>
    <dbReference type="NCBI Taxonomy" id="283909"/>
    <lineage>
        <taxon>Eukaryota</taxon>
        <taxon>Metazoa</taxon>
        <taxon>Spiralia</taxon>
        <taxon>Lophotrochozoa</taxon>
        <taxon>Annelida</taxon>
        <taxon>Polychaeta</taxon>
        <taxon>Sedentaria</taxon>
        <taxon>Scolecida</taxon>
        <taxon>Capitellidae</taxon>
        <taxon>Capitella</taxon>
    </lineage>
</organism>
<keyword evidence="13" id="KW-1185">Reference proteome</keyword>
<dbReference type="SUPFAM" id="SSF57667">
    <property type="entry name" value="beta-beta-alpha zinc fingers"/>
    <property type="match status" value="1"/>
</dbReference>
<evidence type="ECO:0000313" key="12">
    <source>
        <dbReference type="EnsemblMetazoa" id="CapteP142817"/>
    </source>
</evidence>
<feature type="non-terminal residue" evidence="11">
    <location>
        <position position="1"/>
    </location>
</feature>
<keyword evidence="5" id="KW-0862">Zinc</keyword>
<proteinExistence type="predicted"/>
<evidence type="ECO:0000256" key="1">
    <source>
        <dbReference type="ARBA" id="ARBA00004123"/>
    </source>
</evidence>
<dbReference type="OMA" id="FICHHSR"/>
<comment type="subcellular location">
    <subcellularLocation>
        <location evidence="1">Nucleus</location>
    </subcellularLocation>
</comment>
<keyword evidence="3" id="KW-0677">Repeat</keyword>
<evidence type="ECO:0000256" key="8">
    <source>
        <dbReference type="ARBA" id="ARBA00023242"/>
    </source>
</evidence>
<evidence type="ECO:0000313" key="13">
    <source>
        <dbReference type="Proteomes" id="UP000014760"/>
    </source>
</evidence>
<reference evidence="12" key="3">
    <citation type="submission" date="2015-06" db="UniProtKB">
        <authorList>
            <consortium name="EnsemblMetazoa"/>
        </authorList>
    </citation>
    <scope>IDENTIFICATION</scope>
</reference>
<dbReference type="SMART" id="SM00355">
    <property type="entry name" value="ZnF_C2H2"/>
    <property type="match status" value="2"/>
</dbReference>
<dbReference type="GO" id="GO:0008270">
    <property type="term" value="F:zinc ion binding"/>
    <property type="evidence" value="ECO:0007669"/>
    <property type="project" value="UniProtKB-KW"/>
</dbReference>
<dbReference type="PROSITE" id="PS00028">
    <property type="entry name" value="ZINC_FINGER_C2H2_1"/>
    <property type="match status" value="2"/>
</dbReference>
<dbReference type="EMBL" id="KB308996">
    <property type="protein sequence ID" value="ELT95820.1"/>
    <property type="molecule type" value="Genomic_DNA"/>
</dbReference>
<dbReference type="InterPro" id="IPR036236">
    <property type="entry name" value="Znf_C2H2_sf"/>
</dbReference>
<evidence type="ECO:0000256" key="2">
    <source>
        <dbReference type="ARBA" id="ARBA00022723"/>
    </source>
</evidence>
<dbReference type="AlphaFoldDB" id="R7TY01"/>
<dbReference type="GO" id="GO:0005634">
    <property type="term" value="C:nucleus"/>
    <property type="evidence" value="ECO:0007669"/>
    <property type="project" value="UniProtKB-SubCell"/>
</dbReference>
<evidence type="ECO:0000313" key="11">
    <source>
        <dbReference type="EMBL" id="ELT95820.1"/>
    </source>
</evidence>
<dbReference type="InterPro" id="IPR013087">
    <property type="entry name" value="Znf_C2H2_type"/>
</dbReference>
<keyword evidence="6" id="KW-0805">Transcription regulation</keyword>
<dbReference type="GO" id="GO:0000981">
    <property type="term" value="F:DNA-binding transcription factor activity, RNA polymerase II-specific"/>
    <property type="evidence" value="ECO:0007669"/>
    <property type="project" value="TreeGrafter"/>
</dbReference>
<evidence type="ECO:0000256" key="6">
    <source>
        <dbReference type="ARBA" id="ARBA00023015"/>
    </source>
</evidence>
<dbReference type="STRING" id="283909.R7TY01"/>
<reference evidence="13" key="1">
    <citation type="submission" date="2012-12" db="EMBL/GenBank/DDBJ databases">
        <authorList>
            <person name="Hellsten U."/>
            <person name="Grimwood J."/>
            <person name="Chapman J.A."/>
            <person name="Shapiro H."/>
            <person name="Aerts A."/>
            <person name="Otillar R.P."/>
            <person name="Terry A.Y."/>
            <person name="Boore J.L."/>
            <person name="Simakov O."/>
            <person name="Marletaz F."/>
            <person name="Cho S.-J."/>
            <person name="Edsinger-Gonzales E."/>
            <person name="Havlak P."/>
            <person name="Kuo D.-H."/>
            <person name="Larsson T."/>
            <person name="Lv J."/>
            <person name="Arendt D."/>
            <person name="Savage R."/>
            <person name="Osoegawa K."/>
            <person name="de Jong P."/>
            <person name="Lindberg D.R."/>
            <person name="Seaver E.C."/>
            <person name="Weisblat D.A."/>
            <person name="Putnam N.H."/>
            <person name="Grigoriev I.V."/>
            <person name="Rokhsar D.S."/>
        </authorList>
    </citation>
    <scope>NUCLEOTIDE SEQUENCE</scope>
    <source>
        <strain evidence="13">I ESC-2004</strain>
    </source>
</reference>
<dbReference type="PROSITE" id="PS50157">
    <property type="entry name" value="ZINC_FINGER_C2H2_2"/>
    <property type="match status" value="2"/>
</dbReference>
<reference evidence="11 13" key="2">
    <citation type="journal article" date="2013" name="Nature">
        <title>Insights into bilaterian evolution from three spiralian genomes.</title>
        <authorList>
            <person name="Simakov O."/>
            <person name="Marletaz F."/>
            <person name="Cho S.J."/>
            <person name="Edsinger-Gonzales E."/>
            <person name="Havlak P."/>
            <person name="Hellsten U."/>
            <person name="Kuo D.H."/>
            <person name="Larsson T."/>
            <person name="Lv J."/>
            <person name="Arendt D."/>
            <person name="Savage R."/>
            <person name="Osoegawa K."/>
            <person name="de Jong P."/>
            <person name="Grimwood J."/>
            <person name="Chapman J.A."/>
            <person name="Shapiro H."/>
            <person name="Aerts A."/>
            <person name="Otillar R.P."/>
            <person name="Terry A.Y."/>
            <person name="Boore J.L."/>
            <person name="Grigoriev I.V."/>
            <person name="Lindberg D.R."/>
            <person name="Seaver E.C."/>
            <person name="Weisblat D.A."/>
            <person name="Putnam N.H."/>
            <person name="Rokhsar D.S."/>
        </authorList>
    </citation>
    <scope>NUCLEOTIDE SEQUENCE</scope>
    <source>
        <strain evidence="11 13">I ESC-2004</strain>
    </source>
</reference>